<dbReference type="EMBL" id="JABBJJ010000184">
    <property type="protein sequence ID" value="NMO19451.1"/>
    <property type="molecule type" value="Genomic_DNA"/>
</dbReference>
<keyword evidence="2" id="KW-0812">Transmembrane</keyword>
<proteinExistence type="predicted"/>
<dbReference type="Proteomes" id="UP000518300">
    <property type="component" value="Unassembled WGS sequence"/>
</dbReference>
<dbReference type="RefSeq" id="WP_169348702.1">
    <property type="nucleotide sequence ID" value="NZ_JABBJJ010000184.1"/>
</dbReference>
<sequence>MFRHRVGAMLLSYAGLIAASLTSGASFAPPVSLSHDDAPRVLLAQRGPGMRFPRSHSDEEESDDHDPIPSEPEAEAEVRSASKPSRAWVPVVIGGGVLVAGGVTCWGLARSTHSKLSAGDPSIQSRGDLTAKVNSGKRMEQIGWGLTGAGLVGLGVGVVLALNNSGAKDSDADDYGPSANITVTRGGGLAAVFSGPLP</sequence>
<dbReference type="AlphaFoldDB" id="A0A848LP34"/>
<evidence type="ECO:0000256" key="1">
    <source>
        <dbReference type="SAM" id="MobiDB-lite"/>
    </source>
</evidence>
<accession>A0A848LP34</accession>
<keyword evidence="2" id="KW-1133">Transmembrane helix</keyword>
<evidence type="ECO:0000256" key="2">
    <source>
        <dbReference type="SAM" id="Phobius"/>
    </source>
</evidence>
<feature type="region of interest" description="Disordered" evidence="1">
    <location>
        <begin position="48"/>
        <end position="81"/>
    </location>
</feature>
<keyword evidence="3" id="KW-0732">Signal</keyword>
<organism evidence="4 5">
    <name type="scientific">Pyxidicoccus fallax</name>
    <dbReference type="NCBI Taxonomy" id="394095"/>
    <lineage>
        <taxon>Bacteria</taxon>
        <taxon>Pseudomonadati</taxon>
        <taxon>Myxococcota</taxon>
        <taxon>Myxococcia</taxon>
        <taxon>Myxococcales</taxon>
        <taxon>Cystobacterineae</taxon>
        <taxon>Myxococcaceae</taxon>
        <taxon>Pyxidicoccus</taxon>
    </lineage>
</organism>
<comment type="caution">
    <text evidence="4">The sequence shown here is derived from an EMBL/GenBank/DDBJ whole genome shotgun (WGS) entry which is preliminary data.</text>
</comment>
<keyword evidence="5" id="KW-1185">Reference proteome</keyword>
<protein>
    <recommendedName>
        <fullName evidence="6">Transmembrane protein</fullName>
    </recommendedName>
</protein>
<evidence type="ECO:0000313" key="5">
    <source>
        <dbReference type="Proteomes" id="UP000518300"/>
    </source>
</evidence>
<feature type="transmembrane region" description="Helical" evidence="2">
    <location>
        <begin position="142"/>
        <end position="162"/>
    </location>
</feature>
<name>A0A848LP34_9BACT</name>
<feature type="signal peptide" evidence="3">
    <location>
        <begin position="1"/>
        <end position="28"/>
    </location>
</feature>
<evidence type="ECO:0000313" key="4">
    <source>
        <dbReference type="EMBL" id="NMO19451.1"/>
    </source>
</evidence>
<evidence type="ECO:0000256" key="3">
    <source>
        <dbReference type="SAM" id="SignalP"/>
    </source>
</evidence>
<reference evidence="4 5" key="1">
    <citation type="submission" date="2020-04" db="EMBL/GenBank/DDBJ databases">
        <title>Draft genome of Pyxidicoccus fallax type strain.</title>
        <authorList>
            <person name="Whitworth D.E."/>
        </authorList>
    </citation>
    <scope>NUCLEOTIDE SEQUENCE [LARGE SCALE GENOMIC DNA]</scope>
    <source>
        <strain evidence="4 5">DSM 14698</strain>
    </source>
</reference>
<evidence type="ECO:0008006" key="6">
    <source>
        <dbReference type="Google" id="ProtNLM"/>
    </source>
</evidence>
<gene>
    <name evidence="4" type="ORF">HG543_31945</name>
</gene>
<feature type="transmembrane region" description="Helical" evidence="2">
    <location>
        <begin position="87"/>
        <end position="109"/>
    </location>
</feature>
<keyword evidence="2" id="KW-0472">Membrane</keyword>
<feature type="chain" id="PRO_5032999014" description="Transmembrane protein" evidence="3">
    <location>
        <begin position="29"/>
        <end position="198"/>
    </location>
</feature>